<feature type="domain" description="RRM" evidence="2">
    <location>
        <begin position="9"/>
        <end position="92"/>
    </location>
</feature>
<dbReference type="Proteomes" id="UP001377567">
    <property type="component" value="Unassembled WGS sequence"/>
</dbReference>
<accession>A0AAV5S3X1</accession>
<proteinExistence type="predicted"/>
<dbReference type="Pfam" id="PF00076">
    <property type="entry name" value="RRM_1"/>
    <property type="match status" value="2"/>
</dbReference>
<sequence length="223" mass="24623">MSTSTDAERSVYVGNVDPQVTEELLYELFTQLGPVTGIRYPKDRVQQTYQGFAFVEFAAPRDQEYVLQLAARTKGKVARLYDKWLNVRQVGENSGNNGKATGPADKVAGNVDDMPLAKVLISNLSDTTETKTLSRIVSKLGKVYCPIERFSSGASMTDAQDSCYVFFNYYRDADKAIAQLNDTHVGNTRVLVAFAPRPAGQKGHYGTAVDRRLNSEAEKHGLI</sequence>
<dbReference type="InterPro" id="IPR035979">
    <property type="entry name" value="RBD_domain_sf"/>
</dbReference>
<keyword evidence="4" id="KW-1185">Reference proteome</keyword>
<evidence type="ECO:0000313" key="4">
    <source>
        <dbReference type="Proteomes" id="UP001377567"/>
    </source>
</evidence>
<name>A0AAV5S3X1_MAUHU</name>
<dbReference type="InterPro" id="IPR000504">
    <property type="entry name" value="RRM_dom"/>
</dbReference>
<dbReference type="PROSITE" id="PS50102">
    <property type="entry name" value="RRM"/>
    <property type="match status" value="1"/>
</dbReference>
<protein>
    <submittedName>
        <fullName evidence="3">U2 snRNP complex subunit</fullName>
    </submittedName>
</protein>
<evidence type="ECO:0000313" key="3">
    <source>
        <dbReference type="EMBL" id="GMM58559.1"/>
    </source>
</evidence>
<dbReference type="InterPro" id="IPR012677">
    <property type="entry name" value="Nucleotide-bd_a/b_plait_sf"/>
</dbReference>
<reference evidence="3 4" key="1">
    <citation type="journal article" date="2023" name="Elife">
        <title>Identification of key yeast species and microbe-microbe interactions impacting larval growth of Drosophila in the wild.</title>
        <authorList>
            <person name="Mure A."/>
            <person name="Sugiura Y."/>
            <person name="Maeda R."/>
            <person name="Honda K."/>
            <person name="Sakurai N."/>
            <person name="Takahashi Y."/>
            <person name="Watada M."/>
            <person name="Katoh T."/>
            <person name="Gotoh A."/>
            <person name="Gotoh Y."/>
            <person name="Taniguchi I."/>
            <person name="Nakamura K."/>
            <person name="Hayashi T."/>
            <person name="Katayama T."/>
            <person name="Uemura T."/>
            <person name="Hattori Y."/>
        </authorList>
    </citation>
    <scope>NUCLEOTIDE SEQUENCE [LARGE SCALE GENOMIC DNA]</scope>
    <source>
        <strain evidence="3 4">KH-74</strain>
    </source>
</reference>
<keyword evidence="1" id="KW-0694">RNA-binding</keyword>
<dbReference type="EMBL" id="BTGD01000025">
    <property type="protein sequence ID" value="GMM58559.1"/>
    <property type="molecule type" value="Genomic_DNA"/>
</dbReference>
<dbReference type="GO" id="GO:0003723">
    <property type="term" value="F:RNA binding"/>
    <property type="evidence" value="ECO:0007669"/>
    <property type="project" value="UniProtKB-UniRule"/>
</dbReference>
<dbReference type="InterPro" id="IPR052084">
    <property type="entry name" value="SF3B4_spliceosome_assoc"/>
</dbReference>
<evidence type="ECO:0000256" key="1">
    <source>
        <dbReference type="PROSITE-ProRule" id="PRU00176"/>
    </source>
</evidence>
<comment type="caution">
    <text evidence="3">The sequence shown here is derived from an EMBL/GenBank/DDBJ whole genome shotgun (WGS) entry which is preliminary data.</text>
</comment>
<dbReference type="GO" id="GO:0005730">
    <property type="term" value="C:nucleolus"/>
    <property type="evidence" value="ECO:0007669"/>
    <property type="project" value="TreeGrafter"/>
</dbReference>
<dbReference type="Gene3D" id="3.30.70.330">
    <property type="match status" value="2"/>
</dbReference>
<dbReference type="AlphaFoldDB" id="A0AAV5S3X1"/>
<evidence type="ECO:0000259" key="2">
    <source>
        <dbReference type="PROSITE" id="PS50102"/>
    </source>
</evidence>
<dbReference type="GO" id="GO:0071011">
    <property type="term" value="C:precatalytic spliceosome"/>
    <property type="evidence" value="ECO:0007669"/>
    <property type="project" value="TreeGrafter"/>
</dbReference>
<dbReference type="PANTHER" id="PTHR48030:SF3">
    <property type="entry name" value="SPLICING FACTOR 3B SUBUNIT 4"/>
    <property type="match status" value="1"/>
</dbReference>
<dbReference type="GO" id="GO:0048026">
    <property type="term" value="P:positive regulation of mRNA splicing, via spliceosome"/>
    <property type="evidence" value="ECO:0007669"/>
    <property type="project" value="TreeGrafter"/>
</dbReference>
<dbReference type="CDD" id="cd00590">
    <property type="entry name" value="RRM_SF"/>
    <property type="match status" value="1"/>
</dbReference>
<gene>
    <name evidence="3" type="ORF">DAKH74_051760</name>
</gene>
<dbReference type="SUPFAM" id="SSF54928">
    <property type="entry name" value="RNA-binding domain, RBD"/>
    <property type="match status" value="1"/>
</dbReference>
<dbReference type="PANTHER" id="PTHR48030">
    <property type="entry name" value="SPLICING FACTOR 3B SUBUNIT 4"/>
    <property type="match status" value="1"/>
</dbReference>
<organism evidence="3 4">
    <name type="scientific">Maudiozyma humilis</name>
    <name type="common">Sour dough yeast</name>
    <name type="synonym">Kazachstania humilis</name>
    <dbReference type="NCBI Taxonomy" id="51915"/>
    <lineage>
        <taxon>Eukaryota</taxon>
        <taxon>Fungi</taxon>
        <taxon>Dikarya</taxon>
        <taxon>Ascomycota</taxon>
        <taxon>Saccharomycotina</taxon>
        <taxon>Saccharomycetes</taxon>
        <taxon>Saccharomycetales</taxon>
        <taxon>Saccharomycetaceae</taxon>
        <taxon>Maudiozyma</taxon>
    </lineage>
</organism>
<dbReference type="SMART" id="SM00360">
    <property type="entry name" value="RRM"/>
    <property type="match status" value="2"/>
</dbReference>